<sequence length="79" mass="9116">MKQKNFLLNSNDSLNLMSWDIIFKEIGKTYNKKNEEHLKLLEGLTAVHITNIAYAKAEIFPVEILSEESDSENIGSWIF</sequence>
<reference evidence="1" key="1">
    <citation type="submission" date="2020-06" db="EMBL/GenBank/DDBJ databases">
        <authorList>
            <person name="Delgado-Blas J."/>
        </authorList>
    </citation>
    <scope>NUCLEOTIDE SEQUENCE</scope>
    <source>
        <strain evidence="1">BB1480</strain>
    </source>
</reference>
<protein>
    <submittedName>
        <fullName evidence="1">Uncharacterized protein</fullName>
    </submittedName>
</protein>
<accession>A0ABN7GY21</accession>
<dbReference type="Proteomes" id="UP000837205">
    <property type="component" value="Unassembled WGS sequence"/>
</dbReference>
<comment type="caution">
    <text evidence="1">The sequence shown here is derived from an EMBL/GenBank/DDBJ whole genome shotgun (WGS) entry which is preliminary data.</text>
</comment>
<proteinExistence type="predicted"/>
<evidence type="ECO:0000313" key="1">
    <source>
        <dbReference type="EMBL" id="CAC9179490.1"/>
    </source>
</evidence>
<keyword evidence="2" id="KW-1185">Reference proteome</keyword>
<name>A0ABN7GY21_9ENTR</name>
<organism evidence="1 2">
    <name type="scientific">Citrobacter werkmanii</name>
    <dbReference type="NCBI Taxonomy" id="67827"/>
    <lineage>
        <taxon>Bacteria</taxon>
        <taxon>Pseudomonadati</taxon>
        <taxon>Pseudomonadota</taxon>
        <taxon>Gammaproteobacteria</taxon>
        <taxon>Enterobacterales</taxon>
        <taxon>Enterobacteriaceae</taxon>
        <taxon>Citrobacter</taxon>
        <taxon>Citrobacter freundii complex</taxon>
    </lineage>
</organism>
<dbReference type="EMBL" id="CAIIUA010000001">
    <property type="protein sequence ID" value="CAC9179490.1"/>
    <property type="molecule type" value="Genomic_DNA"/>
</dbReference>
<evidence type="ECO:0000313" key="2">
    <source>
        <dbReference type="Proteomes" id="UP000837205"/>
    </source>
</evidence>
<gene>
    <name evidence="1" type="ORF">TML_01176</name>
</gene>